<dbReference type="GO" id="GO:0010487">
    <property type="term" value="F:thermospermine synthase activity"/>
    <property type="evidence" value="ECO:0007669"/>
    <property type="project" value="UniProtKB-ARBA"/>
</dbReference>
<comment type="subcellular location">
    <subcellularLocation>
        <location evidence="5">Cell membrane</location>
        <topology evidence="5">Multi-pass membrane protein</topology>
    </subcellularLocation>
</comment>
<feature type="transmembrane region" description="Helical" evidence="5">
    <location>
        <begin position="5"/>
        <end position="21"/>
    </location>
</feature>
<protein>
    <recommendedName>
        <fullName evidence="5">Polyamine aminopropyltransferase</fullName>
    </recommendedName>
    <alternativeName>
        <fullName evidence="5">Putrescine aminopropyltransferase</fullName>
        <shortName evidence="5">PAPT</shortName>
    </alternativeName>
    <alternativeName>
        <fullName evidence="5">Spermidine synthase</fullName>
        <shortName evidence="5">SPDS</shortName>
        <shortName evidence="5">SPDSY</shortName>
        <ecNumber evidence="5">2.5.1.16</ecNumber>
    </alternativeName>
</protein>
<sequence length="726" mass="82012">MDNFIFTYYGFFGILSQLIIFRELSVLFYGNELFLGTFLSSWLFWIGSGSLFVKRLFKKELRPKKYFSYGFLVISFLFPNTILIIRISKNLFPFGEFIGPVGTIVYTFAVMSCLCFIVGSQFSLACAVTFNRTKKETSIGQVYLYEALGAAIGGTLFTYLLIGTIPTFVMALVLSLTCVFVAWNLSEKIFSIKSALIFPVVLAILFFYFKAEPAINRFQWKKYQFIEQKETRNITYSLLGMGSIKNVFADGMLSANFPNPESYEPAVHWPLLATAAPRHILILGDSSLGTLKEALKHNPKSVDYVVLDRSFIDLIKPRLNPEDLSALEDPRVYIHYSDARFFIRKTQNKYDDIIINIPEVPNLKLNRFYTREFFNRARSVLEPDGIFALSITSSENYLSEQTKLFNASVYRTLQSVFKAIEVIPGDSLLLLASPSVIGMQKESMTKRLADRKILNRYVIPSYLEYKLEPKRRLELKELLAEMRDAKINRDFDPTTCFYFANFWFNKFASPLGYLALGASLLLIAFVLFKKKKSFLFLIQRKECLLLFILGFMSILLELILLLSFQIISGDVYWQMGILFASFMCGLFLGSALSVRFQDSSPRKLIALLALLSLTMIGLSVSAGYFLPHLANLSALQNILIFLSLFTLIGMVVGAAFVIAGFLTDENDVMEKAGNLYAADLWGAALGAVLTSNFIIPFLGILGTLNFSAFVGLIGLVIFLFSPRNKG</sequence>
<keyword evidence="5" id="KW-0812">Transmembrane</keyword>
<comment type="catalytic activity">
    <reaction evidence="5">
        <text>S-adenosyl 3-(methylsulfanyl)propylamine + putrescine = S-methyl-5'-thioadenosine + spermidine + H(+)</text>
        <dbReference type="Rhea" id="RHEA:12721"/>
        <dbReference type="ChEBI" id="CHEBI:15378"/>
        <dbReference type="ChEBI" id="CHEBI:17509"/>
        <dbReference type="ChEBI" id="CHEBI:57443"/>
        <dbReference type="ChEBI" id="CHEBI:57834"/>
        <dbReference type="ChEBI" id="CHEBI:326268"/>
        <dbReference type="EC" id="2.5.1.16"/>
    </reaction>
</comment>
<name>A0A1G1KR38_9BACT</name>
<keyword evidence="5" id="KW-1133">Transmembrane helix</keyword>
<dbReference type="PROSITE" id="PS51006">
    <property type="entry name" value="PABS_2"/>
    <property type="match status" value="1"/>
</dbReference>
<comment type="subunit">
    <text evidence="5">Homodimer or homotetramer.</text>
</comment>
<feature type="binding site" evidence="5">
    <location>
        <position position="361"/>
    </location>
    <ligand>
        <name>S-methyl-5'-thioadenosine</name>
        <dbReference type="ChEBI" id="CHEBI:17509"/>
    </ligand>
</feature>
<organism evidence="8 9">
    <name type="scientific">Candidatus Danuiimicrobium aquiferis</name>
    <dbReference type="NCBI Taxonomy" id="1801832"/>
    <lineage>
        <taxon>Bacteria</taxon>
        <taxon>Pseudomonadati</taxon>
        <taxon>Candidatus Omnitrophota</taxon>
        <taxon>Candidatus Danuiimicrobium</taxon>
    </lineage>
</organism>
<feature type="binding site" evidence="5">
    <location>
        <begin position="338"/>
        <end position="339"/>
    </location>
    <ligand>
        <name>S-methyl-5'-thioadenosine</name>
        <dbReference type="ChEBI" id="CHEBI:17509"/>
    </ligand>
</feature>
<dbReference type="EC" id="2.5.1.16" evidence="5"/>
<dbReference type="PANTHER" id="PTHR43317:SF1">
    <property type="entry name" value="THERMOSPERMINE SYNTHASE ACAULIS5"/>
    <property type="match status" value="1"/>
</dbReference>
<evidence type="ECO:0000256" key="2">
    <source>
        <dbReference type="ARBA" id="ARBA00022679"/>
    </source>
</evidence>
<dbReference type="Proteomes" id="UP000178187">
    <property type="component" value="Unassembled WGS sequence"/>
</dbReference>
<comment type="caution">
    <text evidence="5 6">Lacks conserved residue(s) required for the propagation of feature annotation.</text>
</comment>
<feature type="transmembrane region" description="Helical" evidence="5">
    <location>
        <begin position="66"/>
        <end position="85"/>
    </location>
</feature>
<comment type="similarity">
    <text evidence="1 5">Belongs to the spermidine/spermine synthase family.</text>
</comment>
<evidence type="ECO:0000259" key="7">
    <source>
        <dbReference type="PROSITE" id="PS51006"/>
    </source>
</evidence>
<feature type="transmembrane region" description="Helical" evidence="5">
    <location>
        <begin position="572"/>
        <end position="592"/>
    </location>
</feature>
<dbReference type="SUPFAM" id="SSF53335">
    <property type="entry name" value="S-adenosyl-L-methionine-dependent methyltransferases"/>
    <property type="match status" value="1"/>
</dbReference>
<feature type="domain" description="PABS" evidence="7">
    <location>
        <begin position="195"/>
        <end position="451"/>
    </location>
</feature>
<feature type="transmembrane region" description="Helical" evidence="5">
    <location>
        <begin position="168"/>
        <end position="185"/>
    </location>
</feature>
<feature type="transmembrane region" description="Helical" evidence="5">
    <location>
        <begin position="604"/>
        <end position="626"/>
    </location>
</feature>
<evidence type="ECO:0000256" key="5">
    <source>
        <dbReference type="HAMAP-Rule" id="MF_00198"/>
    </source>
</evidence>
<keyword evidence="4 5" id="KW-0620">Polyamine biosynthesis</keyword>
<dbReference type="HAMAP" id="MF_00198">
    <property type="entry name" value="Spermidine_synth"/>
    <property type="match status" value="1"/>
</dbReference>
<feature type="transmembrane region" description="Helical" evidence="5">
    <location>
        <begin position="675"/>
        <end position="694"/>
    </location>
</feature>
<dbReference type="InterPro" id="IPR029063">
    <property type="entry name" value="SAM-dependent_MTases_sf"/>
</dbReference>
<dbReference type="GO" id="GO:0004766">
    <property type="term" value="F:spermidine synthase activity"/>
    <property type="evidence" value="ECO:0007669"/>
    <property type="project" value="UniProtKB-UniRule"/>
</dbReference>
<feature type="transmembrane region" description="Helical" evidence="5">
    <location>
        <begin position="192"/>
        <end position="209"/>
    </location>
</feature>
<dbReference type="EMBL" id="MHFR01000063">
    <property type="protein sequence ID" value="OGW95396.1"/>
    <property type="molecule type" value="Genomic_DNA"/>
</dbReference>
<evidence type="ECO:0000313" key="9">
    <source>
        <dbReference type="Proteomes" id="UP000178187"/>
    </source>
</evidence>
<evidence type="ECO:0000256" key="1">
    <source>
        <dbReference type="ARBA" id="ARBA00007867"/>
    </source>
</evidence>
<keyword evidence="2 5" id="KW-0808">Transferase</keyword>
<evidence type="ECO:0000256" key="6">
    <source>
        <dbReference type="PROSITE-ProRule" id="PRU00354"/>
    </source>
</evidence>
<feature type="binding site" evidence="5">
    <location>
        <position position="224"/>
    </location>
    <ligand>
        <name>S-methyl-5'-thioadenosine</name>
        <dbReference type="ChEBI" id="CHEBI:17509"/>
    </ligand>
</feature>
<comment type="caution">
    <text evidence="5">Lacks the conserved Asp active site.</text>
</comment>
<proteinExistence type="inferred from homology"/>
<evidence type="ECO:0000313" key="8">
    <source>
        <dbReference type="EMBL" id="OGW95396.1"/>
    </source>
</evidence>
<dbReference type="Pfam" id="PF01564">
    <property type="entry name" value="Spermine_synth"/>
    <property type="match status" value="1"/>
</dbReference>
<comment type="function">
    <text evidence="5">Catalyzes the irreversible transfer of a propylamine group from the amino donor S-adenosylmethioninamine (decarboxy-AdoMet) to putrescine (1,4-diaminobutane) to yield spermidine.</text>
</comment>
<dbReference type="AlphaFoldDB" id="A0A1G1KR38"/>
<keyword evidence="5" id="KW-1003">Cell membrane</keyword>
<dbReference type="InterPro" id="IPR030374">
    <property type="entry name" value="PABS"/>
</dbReference>
<dbReference type="PANTHER" id="PTHR43317">
    <property type="entry name" value="THERMOSPERMINE SYNTHASE ACAULIS5"/>
    <property type="match status" value="1"/>
</dbReference>
<feature type="transmembrane region" description="Helical" evidence="5">
    <location>
        <begin position="142"/>
        <end position="162"/>
    </location>
</feature>
<dbReference type="GO" id="GO:0008295">
    <property type="term" value="P:spermidine biosynthetic process"/>
    <property type="evidence" value="ECO:0007669"/>
    <property type="project" value="UniProtKB-UniRule"/>
</dbReference>
<accession>A0A1G1KR38</accession>
<dbReference type="Gene3D" id="3.40.50.150">
    <property type="entry name" value="Vaccinia Virus protein VP39"/>
    <property type="match status" value="1"/>
</dbReference>
<feature type="transmembrane region" description="Helical" evidence="5">
    <location>
        <begin position="638"/>
        <end position="663"/>
    </location>
</feature>
<feature type="transmembrane region" description="Helical" evidence="5">
    <location>
        <begin position="544"/>
        <end position="566"/>
    </location>
</feature>
<evidence type="ECO:0000256" key="3">
    <source>
        <dbReference type="ARBA" id="ARBA00023066"/>
    </source>
</evidence>
<feature type="transmembrane region" description="Helical" evidence="5">
    <location>
        <begin position="511"/>
        <end position="528"/>
    </location>
</feature>
<comment type="caution">
    <text evidence="8">The sequence shown here is derived from an EMBL/GenBank/DDBJ whole genome shotgun (WGS) entry which is preliminary data.</text>
</comment>
<reference evidence="8 9" key="1">
    <citation type="journal article" date="2016" name="Nat. Commun.">
        <title>Thousands of microbial genomes shed light on interconnected biogeochemical processes in an aquifer system.</title>
        <authorList>
            <person name="Anantharaman K."/>
            <person name="Brown C.T."/>
            <person name="Hug L.A."/>
            <person name="Sharon I."/>
            <person name="Castelle C.J."/>
            <person name="Probst A.J."/>
            <person name="Thomas B.C."/>
            <person name="Singh A."/>
            <person name="Wilkins M.J."/>
            <person name="Karaoz U."/>
            <person name="Brodie E.L."/>
            <person name="Williams K.H."/>
            <person name="Hubbard S.S."/>
            <person name="Banfield J.F."/>
        </authorList>
    </citation>
    <scope>NUCLEOTIDE SEQUENCE [LARGE SCALE GENOMIC DNA]</scope>
</reference>
<feature type="transmembrane region" description="Helical" evidence="5">
    <location>
        <begin position="105"/>
        <end position="130"/>
    </location>
</feature>
<feature type="transmembrane region" description="Helical" evidence="5">
    <location>
        <begin position="700"/>
        <end position="720"/>
    </location>
</feature>
<keyword evidence="3 5" id="KW-0745">Spermidine biosynthesis</keyword>
<dbReference type="InterPro" id="IPR001045">
    <property type="entry name" value="Spermi_synthase"/>
</dbReference>
<comment type="pathway">
    <text evidence="5">Amine and polyamine biosynthesis; spermidine biosynthesis; spermidine from putrescine: step 1/1.</text>
</comment>
<dbReference type="GO" id="GO:0005886">
    <property type="term" value="C:plasma membrane"/>
    <property type="evidence" value="ECO:0007669"/>
    <property type="project" value="UniProtKB-SubCell"/>
</dbReference>
<feature type="transmembrane region" description="Helical" evidence="5">
    <location>
        <begin position="33"/>
        <end position="54"/>
    </location>
</feature>
<dbReference type="UniPathway" id="UPA00248">
    <property type="reaction ID" value="UER00314"/>
</dbReference>
<keyword evidence="5" id="KW-0472">Membrane</keyword>
<gene>
    <name evidence="5" type="primary">speE</name>
    <name evidence="8" type="ORF">A3G33_10460</name>
</gene>
<evidence type="ECO:0000256" key="4">
    <source>
        <dbReference type="ARBA" id="ARBA00023115"/>
    </source>
</evidence>